<feature type="transmembrane region" description="Helical" evidence="1">
    <location>
        <begin position="37"/>
        <end position="54"/>
    </location>
</feature>
<keyword evidence="1" id="KW-0472">Membrane</keyword>
<evidence type="ECO:0000313" key="3">
    <source>
        <dbReference type="Proteomes" id="UP000654482"/>
    </source>
</evidence>
<keyword evidence="1" id="KW-1133">Transmembrane helix</keyword>
<protein>
    <submittedName>
        <fullName evidence="2">Uncharacterized protein</fullName>
    </submittedName>
</protein>
<reference evidence="2" key="1">
    <citation type="submission" date="2020-10" db="EMBL/GenBank/DDBJ databases">
        <authorList>
            <person name="Castelo-Branco R."/>
            <person name="Eusebio N."/>
            <person name="Adriana R."/>
            <person name="Vieira A."/>
            <person name="Brugerolle De Fraissinette N."/>
            <person name="Rezende De Castro R."/>
            <person name="Schneider M.P."/>
            <person name="Vasconcelos V."/>
            <person name="Leao P.N."/>
        </authorList>
    </citation>
    <scope>NUCLEOTIDE SEQUENCE</scope>
    <source>
        <strain evidence="2">LEGE 07157</strain>
    </source>
</reference>
<dbReference type="EMBL" id="JADEWZ010000031">
    <property type="protein sequence ID" value="MBE9117797.1"/>
    <property type="molecule type" value="Genomic_DNA"/>
</dbReference>
<comment type="caution">
    <text evidence="2">The sequence shown here is derived from an EMBL/GenBank/DDBJ whole genome shotgun (WGS) entry which is preliminary data.</text>
</comment>
<keyword evidence="1" id="KW-0812">Transmembrane</keyword>
<gene>
    <name evidence="2" type="ORF">IQ249_18010</name>
</gene>
<feature type="transmembrane region" description="Helical" evidence="1">
    <location>
        <begin position="61"/>
        <end position="79"/>
    </location>
</feature>
<keyword evidence="3" id="KW-1185">Reference proteome</keyword>
<evidence type="ECO:0000313" key="2">
    <source>
        <dbReference type="EMBL" id="MBE9117797.1"/>
    </source>
</evidence>
<organism evidence="2 3">
    <name type="scientific">Lusitaniella coriacea LEGE 07157</name>
    <dbReference type="NCBI Taxonomy" id="945747"/>
    <lineage>
        <taxon>Bacteria</taxon>
        <taxon>Bacillati</taxon>
        <taxon>Cyanobacteriota</taxon>
        <taxon>Cyanophyceae</taxon>
        <taxon>Spirulinales</taxon>
        <taxon>Lusitaniellaceae</taxon>
        <taxon>Lusitaniella</taxon>
    </lineage>
</organism>
<feature type="transmembrane region" description="Helical" evidence="1">
    <location>
        <begin position="85"/>
        <end position="105"/>
    </location>
</feature>
<name>A0A8J7IUP5_9CYAN</name>
<evidence type="ECO:0000256" key="1">
    <source>
        <dbReference type="SAM" id="Phobius"/>
    </source>
</evidence>
<dbReference type="RefSeq" id="WP_194030886.1">
    <property type="nucleotide sequence ID" value="NZ_JADEWZ010000031.1"/>
</dbReference>
<dbReference type="AlphaFoldDB" id="A0A8J7IUP5"/>
<sequence length="133" mass="14196">MSRGSRIAIGVVALLCSLTFLFSAINPDSSIPAGPPVFYGLAILCFIIAIACFFPKSHPFTLRIIGATICVAYTAYLLDSIGSPNFFRALMGSFVFGIPSGYLAITGKSPTWDAISEGFKSKQNNDNDDNSSK</sequence>
<feature type="transmembrane region" description="Helical" evidence="1">
    <location>
        <begin position="7"/>
        <end position="25"/>
    </location>
</feature>
<accession>A0A8J7IUP5</accession>
<dbReference type="Proteomes" id="UP000654482">
    <property type="component" value="Unassembled WGS sequence"/>
</dbReference>
<proteinExistence type="predicted"/>